<dbReference type="PANTHER" id="PTHR10773">
    <property type="entry name" value="DNA-DIRECTED RNA POLYMERASES I, II, AND III SUBUNIT RPABC2"/>
    <property type="match status" value="1"/>
</dbReference>
<evidence type="ECO:0000313" key="3">
    <source>
        <dbReference type="Proteomes" id="UP001283361"/>
    </source>
</evidence>
<dbReference type="EMBL" id="JAWDGP010004498">
    <property type="protein sequence ID" value="KAK3763809.1"/>
    <property type="molecule type" value="Genomic_DNA"/>
</dbReference>
<keyword evidence="3" id="KW-1185">Reference proteome</keyword>
<name>A0AAE0Z6N0_9GAST</name>
<proteinExistence type="predicted"/>
<comment type="caution">
    <text evidence="2">The sequence shown here is derived from an EMBL/GenBank/DDBJ whole genome shotgun (WGS) entry which is preliminary data.</text>
</comment>
<dbReference type="PANTHER" id="PTHR10773:SF19">
    <property type="match status" value="1"/>
</dbReference>
<evidence type="ECO:0000256" key="1">
    <source>
        <dbReference type="SAM" id="MobiDB-lite"/>
    </source>
</evidence>
<organism evidence="2 3">
    <name type="scientific">Elysia crispata</name>
    <name type="common">lettuce slug</name>
    <dbReference type="NCBI Taxonomy" id="231223"/>
    <lineage>
        <taxon>Eukaryota</taxon>
        <taxon>Metazoa</taxon>
        <taxon>Spiralia</taxon>
        <taxon>Lophotrochozoa</taxon>
        <taxon>Mollusca</taxon>
        <taxon>Gastropoda</taxon>
        <taxon>Heterobranchia</taxon>
        <taxon>Euthyneura</taxon>
        <taxon>Panpulmonata</taxon>
        <taxon>Sacoglossa</taxon>
        <taxon>Placobranchoidea</taxon>
        <taxon>Plakobranchidae</taxon>
        <taxon>Elysia</taxon>
    </lineage>
</organism>
<dbReference type="Proteomes" id="UP001283361">
    <property type="component" value="Unassembled WGS sequence"/>
</dbReference>
<evidence type="ECO:0000313" key="2">
    <source>
        <dbReference type="EMBL" id="KAK3763809.1"/>
    </source>
</evidence>
<dbReference type="AlphaFoldDB" id="A0AAE0Z6N0"/>
<sequence length="576" mass="67008">MADYDAVPVVTDKPKKRKINGSKQDQAKKQKLSSHITGPDCKCKRLKCFETVKDSYLATLIIVTETNRRRPRLEEPKSENNNSYHYKVFLKSTNDVDPDAFAYVCFQAFLSIFGIKKGRLETIKKSLATTGLPPVDGRGKHASHPHKMSDELRQRIRDHISSFRGRKSHYSQEKTRRLYLPEELNISKMFDLFKERYPDDKLVYESYRLIFNNEFNIGFGYPRTDTCSACDQFLVKIANATKILTVDPANEALQQDVKQLKFQRDLHQRKADTFYRRKRDAKRRAKTTPHLEAFTFDYQKNLNLPNKSTNDFYYHRKLSYQSFNIHKLSTDDVFIYCYNETVARKGSDEVASFLYDHFIKNVSEEVTHLELFCDSCAGQNKNYTLIRIFDFLVHHQRRFQSIRVTFPERGHSYMECDRDMGLVNAKASASVPSDWVTIFKAARKSPAPYYVTEVRQDMVKNFSEFLRSLYKKGCPFPTRPIRDMIFDQGEGPGTVSHRESWNGILDKTSIIIPTRKNNFKRCTAAPSGLYKQRLCISAAKYKDLQVLKKFSTDQAFYDALPYDDKVPDEGHDDAEL</sequence>
<protein>
    <submittedName>
        <fullName evidence="2">Uncharacterized protein</fullName>
    </submittedName>
</protein>
<gene>
    <name evidence="2" type="ORF">RRG08_020728</name>
</gene>
<feature type="region of interest" description="Disordered" evidence="1">
    <location>
        <begin position="1"/>
        <end position="36"/>
    </location>
</feature>
<accession>A0AAE0Z6N0</accession>
<reference evidence="2" key="1">
    <citation type="journal article" date="2023" name="G3 (Bethesda)">
        <title>A reference genome for the long-term kleptoplast-retaining sea slug Elysia crispata morphotype clarki.</title>
        <authorList>
            <person name="Eastman K.E."/>
            <person name="Pendleton A.L."/>
            <person name="Shaikh M.A."/>
            <person name="Suttiyut T."/>
            <person name="Ogas R."/>
            <person name="Tomko P."/>
            <person name="Gavelis G."/>
            <person name="Widhalm J.R."/>
            <person name="Wisecaver J.H."/>
        </authorList>
    </citation>
    <scope>NUCLEOTIDE SEQUENCE</scope>
    <source>
        <strain evidence="2">ECLA1</strain>
    </source>
</reference>